<dbReference type="InterPro" id="IPR007173">
    <property type="entry name" value="ALO_C"/>
</dbReference>
<gene>
    <name evidence="3" type="ORF">METZ01_LOCUS99479</name>
</gene>
<dbReference type="InterPro" id="IPR010031">
    <property type="entry name" value="FAD_lactone_oxidase-like"/>
</dbReference>
<dbReference type="Gene3D" id="1.10.45.10">
    <property type="entry name" value="Vanillyl-alcohol Oxidase, Chain A, domain 4"/>
    <property type="match status" value="1"/>
</dbReference>
<dbReference type="Pfam" id="PF04030">
    <property type="entry name" value="ALO"/>
    <property type="match status" value="1"/>
</dbReference>
<dbReference type="PANTHER" id="PTHR43762:SF1">
    <property type="entry name" value="D-ARABINONO-1,4-LACTONE OXIDASE"/>
    <property type="match status" value="1"/>
</dbReference>
<evidence type="ECO:0000313" key="3">
    <source>
        <dbReference type="EMBL" id="SVA46625.1"/>
    </source>
</evidence>
<dbReference type="GO" id="GO:0003885">
    <property type="term" value="F:D-arabinono-1,4-lactone oxidase activity"/>
    <property type="evidence" value="ECO:0007669"/>
    <property type="project" value="InterPro"/>
</dbReference>
<dbReference type="PANTHER" id="PTHR43762">
    <property type="entry name" value="L-GULONOLACTONE OXIDASE"/>
    <property type="match status" value="1"/>
</dbReference>
<dbReference type="GO" id="GO:0016020">
    <property type="term" value="C:membrane"/>
    <property type="evidence" value="ECO:0007669"/>
    <property type="project" value="InterPro"/>
</dbReference>
<sequence length="108" mass="13061">MKSLLIISEIRIVESDNLWMSTCYKQSCVVFHFTWHQDWKVLKELLPLVEKELNPFGVRPHWGKYLSCHRKDIESLYEKLPNFKLLLREYDPDGKFRNDYINRNLGFV</sequence>
<dbReference type="InterPro" id="IPR016171">
    <property type="entry name" value="Vanillyl_alc_oxidase_C-sub2"/>
</dbReference>
<protein>
    <recommendedName>
        <fullName evidence="2">D-arabinono-1,4-lactone oxidase C-terminal domain-containing protein</fullName>
    </recommendedName>
</protein>
<evidence type="ECO:0000259" key="2">
    <source>
        <dbReference type="Pfam" id="PF04030"/>
    </source>
</evidence>
<dbReference type="Gene3D" id="3.30.70.2520">
    <property type="match status" value="1"/>
</dbReference>
<accession>A0A381W245</accession>
<dbReference type="GO" id="GO:0080049">
    <property type="term" value="F:L-gulono-1,4-lactone dehydrogenase activity"/>
    <property type="evidence" value="ECO:0007669"/>
    <property type="project" value="TreeGrafter"/>
</dbReference>
<dbReference type="AlphaFoldDB" id="A0A381W245"/>
<name>A0A381W245_9ZZZZ</name>
<proteinExistence type="predicted"/>
<organism evidence="3">
    <name type="scientific">marine metagenome</name>
    <dbReference type="NCBI Taxonomy" id="408172"/>
    <lineage>
        <taxon>unclassified sequences</taxon>
        <taxon>metagenomes</taxon>
        <taxon>ecological metagenomes</taxon>
    </lineage>
</organism>
<keyword evidence="1" id="KW-0560">Oxidoreductase</keyword>
<dbReference type="EMBL" id="UINC01010488">
    <property type="protein sequence ID" value="SVA46625.1"/>
    <property type="molecule type" value="Genomic_DNA"/>
</dbReference>
<evidence type="ECO:0000256" key="1">
    <source>
        <dbReference type="ARBA" id="ARBA00023002"/>
    </source>
</evidence>
<feature type="domain" description="D-arabinono-1,4-lactone oxidase C-terminal" evidence="2">
    <location>
        <begin position="9"/>
        <end position="104"/>
    </location>
</feature>
<reference evidence="3" key="1">
    <citation type="submission" date="2018-05" db="EMBL/GenBank/DDBJ databases">
        <authorList>
            <person name="Lanie J.A."/>
            <person name="Ng W.-L."/>
            <person name="Kazmierczak K.M."/>
            <person name="Andrzejewski T.M."/>
            <person name="Davidsen T.M."/>
            <person name="Wayne K.J."/>
            <person name="Tettelin H."/>
            <person name="Glass J.I."/>
            <person name="Rusch D."/>
            <person name="Podicherti R."/>
            <person name="Tsui H.-C.T."/>
            <person name="Winkler M.E."/>
        </authorList>
    </citation>
    <scope>NUCLEOTIDE SEQUENCE</scope>
</reference>